<evidence type="ECO:0000256" key="3">
    <source>
        <dbReference type="ARBA" id="ARBA00022553"/>
    </source>
</evidence>
<evidence type="ECO:0000256" key="5">
    <source>
        <dbReference type="PROSITE-ProRule" id="PRU00169"/>
    </source>
</evidence>
<dbReference type="SMART" id="SM00448">
    <property type="entry name" value="REC"/>
    <property type="match status" value="1"/>
</dbReference>
<dbReference type="AlphaFoldDB" id="A0A327PWF8"/>
<keyword evidence="6" id="KW-0812">Transmembrane</keyword>
<dbReference type="Pfam" id="PF00512">
    <property type="entry name" value="HisKA"/>
    <property type="match status" value="1"/>
</dbReference>
<evidence type="ECO:0000313" key="10">
    <source>
        <dbReference type="Proteomes" id="UP000249610"/>
    </source>
</evidence>
<keyword evidence="9" id="KW-0808">Transferase</keyword>
<dbReference type="InterPro" id="IPR004358">
    <property type="entry name" value="Sig_transdc_His_kin-like_C"/>
</dbReference>
<reference evidence="9 10" key="1">
    <citation type="submission" date="2018-06" db="EMBL/GenBank/DDBJ databases">
        <title>Genomic Encyclopedia of Archaeal and Bacterial Type Strains, Phase II (KMG-II): from individual species to whole genera.</title>
        <authorList>
            <person name="Goeker M."/>
        </authorList>
    </citation>
    <scope>NUCLEOTIDE SEQUENCE [LARGE SCALE GENOMIC DNA]</scope>
    <source>
        <strain evidence="9 10">DSM 23446</strain>
    </source>
</reference>
<dbReference type="Pfam" id="PF07695">
    <property type="entry name" value="7TMR-DISM_7TM"/>
    <property type="match status" value="1"/>
</dbReference>
<feature type="domain" description="Histidine kinase" evidence="7">
    <location>
        <begin position="421"/>
        <end position="642"/>
    </location>
</feature>
<evidence type="ECO:0000256" key="6">
    <source>
        <dbReference type="SAM" id="Phobius"/>
    </source>
</evidence>
<accession>A0A327PWF8</accession>
<feature type="transmembrane region" description="Helical" evidence="6">
    <location>
        <begin position="337"/>
        <end position="355"/>
    </location>
</feature>
<keyword evidence="10" id="KW-1185">Reference proteome</keyword>
<dbReference type="Pfam" id="PF02518">
    <property type="entry name" value="HATPase_c"/>
    <property type="match status" value="1"/>
</dbReference>
<dbReference type="SUPFAM" id="SSF47384">
    <property type="entry name" value="Homodimeric domain of signal transducing histidine kinase"/>
    <property type="match status" value="1"/>
</dbReference>
<dbReference type="Gene3D" id="3.30.565.10">
    <property type="entry name" value="Histidine kinase-like ATPase, C-terminal domain"/>
    <property type="match status" value="1"/>
</dbReference>
<dbReference type="SMART" id="SM00387">
    <property type="entry name" value="HATPase_c"/>
    <property type="match status" value="1"/>
</dbReference>
<dbReference type="Gene3D" id="1.10.287.130">
    <property type="match status" value="1"/>
</dbReference>
<dbReference type="PANTHER" id="PTHR45339">
    <property type="entry name" value="HYBRID SIGNAL TRANSDUCTION HISTIDINE KINASE J"/>
    <property type="match status" value="1"/>
</dbReference>
<evidence type="ECO:0000256" key="2">
    <source>
        <dbReference type="ARBA" id="ARBA00012438"/>
    </source>
</evidence>
<dbReference type="PANTHER" id="PTHR45339:SF1">
    <property type="entry name" value="HYBRID SIGNAL TRANSDUCTION HISTIDINE KINASE J"/>
    <property type="match status" value="1"/>
</dbReference>
<protein>
    <recommendedName>
        <fullName evidence="2">histidine kinase</fullName>
        <ecNumber evidence="2">2.7.13.3</ecNumber>
    </recommendedName>
</protein>
<feature type="transmembrane region" description="Helical" evidence="6">
    <location>
        <begin position="213"/>
        <end position="230"/>
    </location>
</feature>
<dbReference type="GO" id="GO:0000155">
    <property type="term" value="F:phosphorelay sensor kinase activity"/>
    <property type="evidence" value="ECO:0007669"/>
    <property type="project" value="InterPro"/>
</dbReference>
<evidence type="ECO:0000256" key="1">
    <source>
        <dbReference type="ARBA" id="ARBA00000085"/>
    </source>
</evidence>
<dbReference type="InterPro" id="IPR036097">
    <property type="entry name" value="HisK_dim/P_sf"/>
</dbReference>
<feature type="modified residue" description="4-aspartylphosphate" evidence="5">
    <location>
        <position position="716"/>
    </location>
</feature>
<comment type="caution">
    <text evidence="9">The sequence shown here is derived from an EMBL/GenBank/DDBJ whole genome shotgun (WGS) entry which is preliminary data.</text>
</comment>
<sequence>MKHVYYCLAIGMLFMLVRNGQGQPTPNQEFPISIHHLAEIAQIDSGDYTLEELLEKENSLAFNPLKNTITDLGFTDKTYWLRFSLENDSDEEKTYFLETGRPITDVVHLYQLSQGAVVSDQLSGDLIKFEDRPFQHRKLIFPITIAPNSTSKFYIKYQSDGEVVSLPLLLNDTSSLVNSSFFNQLIFGFFYGILFIASVMYLFFYFGMRESSFLFYVAYVVSIALLHLNLDGYFFQYITLEPGWFANRSLLIFATLSSLALCGYSYVYIEVVRLSIIIKRSYQVLIVSHLFLLLAILAYSAGQAVYYPAVNILGVLTLALIITTIFNCYLAKLPIDYFFTIGIACLTLGFVIFILNNFSLIPNSFFTANASKIGTGAEIIFLSLSMANRIRLLKTEKEEMQEIALLRSEESNEMKSYFLSNMSHELRTPLNAILGLSKSIISSTDDPTIKNNLEVIQFSSMSLLGSINDILDYSKIEKGDLKLANVEFDLYKIIQELKVVTNLKSREKGLEFIYEERNSIKTKLVGDPIRLKQIISNVLDNATKFTQKGQVKLSINTEEVRGNKLRISLDIEDTGVGISKEKLDRVFDSFSQEQINDKRKYGGFGIGLCIVKALVDLHHGKIEISSLKNKGTQVRINLELEKAIVNSQNQEMMTPAQSEKLMKDKHLLVVEDNMVNQLVIKSILRKWKGVTFDFANHGLEALEAMNSKMYDAVLMDLQMPEMDGYEATEQIRSGNSGMNSRNIPIIAVTADTTEKTKARVFAIGMDDYITKPIDADLLYSSVEKALYLENIKLDI</sequence>
<dbReference type="RefSeq" id="WP_245946995.1">
    <property type="nucleotide sequence ID" value="NZ_QLLK01000002.1"/>
</dbReference>
<keyword evidence="4" id="KW-0902">Two-component regulatory system</keyword>
<dbReference type="SMART" id="SM00388">
    <property type="entry name" value="HisKA"/>
    <property type="match status" value="1"/>
</dbReference>
<keyword evidence="6" id="KW-1133">Transmembrane helix</keyword>
<dbReference type="InterPro" id="IPR011622">
    <property type="entry name" value="7TMR_DISM_rcpt_extracell_dom2"/>
</dbReference>
<organism evidence="9 10">
    <name type="scientific">Algoriphagus yeomjeoni</name>
    <dbReference type="NCBI Taxonomy" id="291403"/>
    <lineage>
        <taxon>Bacteria</taxon>
        <taxon>Pseudomonadati</taxon>
        <taxon>Bacteroidota</taxon>
        <taxon>Cytophagia</taxon>
        <taxon>Cytophagales</taxon>
        <taxon>Cyclobacteriaceae</taxon>
        <taxon>Algoriphagus</taxon>
    </lineage>
</organism>
<keyword evidence="9" id="KW-0418">Kinase</keyword>
<dbReference type="Proteomes" id="UP000249610">
    <property type="component" value="Unassembled WGS sequence"/>
</dbReference>
<evidence type="ECO:0000313" key="9">
    <source>
        <dbReference type="EMBL" id="RAI94046.1"/>
    </source>
</evidence>
<feature type="transmembrane region" description="Helical" evidence="6">
    <location>
        <begin position="250"/>
        <end position="269"/>
    </location>
</feature>
<dbReference type="InterPro" id="IPR011623">
    <property type="entry name" value="7TMR_DISM_rcpt_extracell_dom1"/>
</dbReference>
<dbReference type="InterPro" id="IPR011006">
    <property type="entry name" value="CheY-like_superfamily"/>
</dbReference>
<dbReference type="Gene3D" id="3.40.50.2300">
    <property type="match status" value="1"/>
</dbReference>
<dbReference type="Pfam" id="PF07696">
    <property type="entry name" value="7TMR-DISMED2"/>
    <property type="match status" value="1"/>
</dbReference>
<dbReference type="SUPFAM" id="SSF55874">
    <property type="entry name" value="ATPase domain of HSP90 chaperone/DNA topoisomerase II/histidine kinase"/>
    <property type="match status" value="1"/>
</dbReference>
<dbReference type="InterPro" id="IPR003661">
    <property type="entry name" value="HisK_dim/P_dom"/>
</dbReference>
<feature type="transmembrane region" description="Helical" evidence="6">
    <location>
        <begin position="185"/>
        <end position="206"/>
    </location>
</feature>
<dbReference type="PROSITE" id="PS50109">
    <property type="entry name" value="HIS_KIN"/>
    <property type="match status" value="1"/>
</dbReference>
<evidence type="ECO:0000259" key="7">
    <source>
        <dbReference type="PROSITE" id="PS50109"/>
    </source>
</evidence>
<dbReference type="InterPro" id="IPR001789">
    <property type="entry name" value="Sig_transdc_resp-reg_receiver"/>
</dbReference>
<dbReference type="EMBL" id="QLLK01000002">
    <property type="protein sequence ID" value="RAI94046.1"/>
    <property type="molecule type" value="Genomic_DNA"/>
</dbReference>
<dbReference type="InterPro" id="IPR005467">
    <property type="entry name" value="His_kinase_dom"/>
</dbReference>
<feature type="transmembrane region" description="Helical" evidence="6">
    <location>
        <begin position="281"/>
        <end position="299"/>
    </location>
</feature>
<dbReference type="PRINTS" id="PR00344">
    <property type="entry name" value="BCTRLSENSOR"/>
</dbReference>
<feature type="transmembrane region" description="Helical" evidence="6">
    <location>
        <begin position="305"/>
        <end position="330"/>
    </location>
</feature>
<name>A0A327PWF8_9BACT</name>
<evidence type="ECO:0000256" key="4">
    <source>
        <dbReference type="ARBA" id="ARBA00023012"/>
    </source>
</evidence>
<dbReference type="EC" id="2.7.13.3" evidence="2"/>
<keyword evidence="3 5" id="KW-0597">Phosphoprotein</keyword>
<dbReference type="PROSITE" id="PS50110">
    <property type="entry name" value="RESPONSE_REGULATORY"/>
    <property type="match status" value="1"/>
</dbReference>
<dbReference type="Gene3D" id="2.60.40.2380">
    <property type="match status" value="1"/>
</dbReference>
<dbReference type="InterPro" id="IPR036890">
    <property type="entry name" value="HATPase_C_sf"/>
</dbReference>
<gene>
    <name evidence="9" type="ORF">LV83_00953</name>
</gene>
<proteinExistence type="predicted"/>
<dbReference type="SUPFAM" id="SSF52172">
    <property type="entry name" value="CheY-like"/>
    <property type="match status" value="1"/>
</dbReference>
<comment type="catalytic activity">
    <reaction evidence="1">
        <text>ATP + protein L-histidine = ADP + protein N-phospho-L-histidine.</text>
        <dbReference type="EC" id="2.7.13.3"/>
    </reaction>
</comment>
<evidence type="ECO:0000259" key="8">
    <source>
        <dbReference type="PROSITE" id="PS50110"/>
    </source>
</evidence>
<keyword evidence="6" id="KW-0472">Membrane</keyword>
<feature type="domain" description="Response regulatory" evidence="8">
    <location>
        <begin position="666"/>
        <end position="786"/>
    </location>
</feature>
<dbReference type="FunFam" id="3.30.565.10:FF:000010">
    <property type="entry name" value="Sensor histidine kinase RcsC"/>
    <property type="match status" value="1"/>
</dbReference>
<dbReference type="Pfam" id="PF00072">
    <property type="entry name" value="Response_reg"/>
    <property type="match status" value="1"/>
</dbReference>
<dbReference type="CDD" id="cd00082">
    <property type="entry name" value="HisKA"/>
    <property type="match status" value="1"/>
</dbReference>
<dbReference type="InterPro" id="IPR003594">
    <property type="entry name" value="HATPase_dom"/>
</dbReference>
<dbReference type="CDD" id="cd17546">
    <property type="entry name" value="REC_hyHK_CKI1_RcsC-like"/>
    <property type="match status" value="1"/>
</dbReference>